<accession>A0A7Z2W115</accession>
<dbReference type="Gene3D" id="3.90.79.10">
    <property type="entry name" value="Nucleoside Triphosphate Pyrophosphohydrolase"/>
    <property type="match status" value="1"/>
</dbReference>
<keyword evidence="3" id="KW-0378">Hydrolase</keyword>
<proteinExistence type="predicted"/>
<keyword evidence="4" id="KW-1185">Reference proteome</keyword>
<protein>
    <submittedName>
        <fullName evidence="3">NUDIX hydrolase</fullName>
    </submittedName>
</protein>
<dbReference type="GO" id="GO:0016787">
    <property type="term" value="F:hydrolase activity"/>
    <property type="evidence" value="ECO:0007669"/>
    <property type="project" value="UniProtKB-KW"/>
</dbReference>
<dbReference type="InterPro" id="IPR015797">
    <property type="entry name" value="NUDIX_hydrolase-like_dom_sf"/>
</dbReference>
<organism evidence="3 4">
    <name type="scientific">Massilia forsythiae</name>
    <dbReference type="NCBI Taxonomy" id="2728020"/>
    <lineage>
        <taxon>Bacteria</taxon>
        <taxon>Pseudomonadati</taxon>
        <taxon>Pseudomonadota</taxon>
        <taxon>Betaproteobacteria</taxon>
        <taxon>Burkholderiales</taxon>
        <taxon>Oxalobacteraceae</taxon>
        <taxon>Telluria group</taxon>
        <taxon>Massilia</taxon>
    </lineage>
</organism>
<dbReference type="EMBL" id="CP051685">
    <property type="protein sequence ID" value="QJE02808.1"/>
    <property type="molecule type" value="Genomic_DNA"/>
</dbReference>
<dbReference type="PROSITE" id="PS51462">
    <property type="entry name" value="NUDIX"/>
    <property type="match status" value="1"/>
</dbReference>
<sequence length="219" mass="22900">MHTFHPFPDDDGRPVRLHRPSMPTPLPHWRDPGAIATVVPGGAMPPCLNGIAVAPWPAAPTCGAGWGALAGGLALDEPPFAQPPGTAAAAGAVVLEDDGRVWLVAPSNAFGGYAATFPKGRVDPGAGLACAAIRETFEESGLQVRIDAFLVDVRRTQTYTRYYLARRIGGDPAAMGWETQAVHLVPAARLRAVAVHPNDEAVIAALERHLAATNGLKTG</sequence>
<dbReference type="AlphaFoldDB" id="A0A7Z2W115"/>
<dbReference type="Pfam" id="PF00293">
    <property type="entry name" value="NUDIX"/>
    <property type="match status" value="1"/>
</dbReference>
<evidence type="ECO:0000256" key="1">
    <source>
        <dbReference type="SAM" id="MobiDB-lite"/>
    </source>
</evidence>
<dbReference type="CDD" id="cd02883">
    <property type="entry name" value="NUDIX_Hydrolase"/>
    <property type="match status" value="1"/>
</dbReference>
<evidence type="ECO:0000259" key="2">
    <source>
        <dbReference type="PROSITE" id="PS51462"/>
    </source>
</evidence>
<dbReference type="RefSeq" id="WP_170204890.1">
    <property type="nucleotide sequence ID" value="NZ_CP051685.1"/>
</dbReference>
<reference evidence="3 4" key="1">
    <citation type="submission" date="2020-04" db="EMBL/GenBank/DDBJ databases">
        <title>Genome sequencing of novel species.</title>
        <authorList>
            <person name="Heo J."/>
            <person name="Kim S.-J."/>
            <person name="Kim J.-S."/>
            <person name="Hong S.-B."/>
            <person name="Kwon S.-W."/>
        </authorList>
    </citation>
    <scope>NUCLEOTIDE SEQUENCE [LARGE SCALE GENOMIC DNA]</scope>
    <source>
        <strain evidence="3 4">GN2-R2</strain>
    </source>
</reference>
<evidence type="ECO:0000313" key="4">
    <source>
        <dbReference type="Proteomes" id="UP000502415"/>
    </source>
</evidence>
<gene>
    <name evidence="3" type="ORF">HH212_24685</name>
</gene>
<dbReference type="KEGG" id="mfy:HH212_24685"/>
<evidence type="ECO:0000313" key="3">
    <source>
        <dbReference type="EMBL" id="QJE02808.1"/>
    </source>
</evidence>
<feature type="domain" description="Nudix hydrolase" evidence="2">
    <location>
        <begin position="84"/>
        <end position="208"/>
    </location>
</feature>
<dbReference type="InterPro" id="IPR000086">
    <property type="entry name" value="NUDIX_hydrolase_dom"/>
</dbReference>
<dbReference type="Proteomes" id="UP000502415">
    <property type="component" value="Chromosome"/>
</dbReference>
<dbReference type="SUPFAM" id="SSF55811">
    <property type="entry name" value="Nudix"/>
    <property type="match status" value="1"/>
</dbReference>
<feature type="region of interest" description="Disordered" evidence="1">
    <location>
        <begin position="1"/>
        <end position="28"/>
    </location>
</feature>
<name>A0A7Z2W115_9BURK</name>